<protein>
    <submittedName>
        <fullName evidence="1">Uncharacterized protein</fullName>
    </submittedName>
</protein>
<accession>A0A383BRY6</accession>
<proteinExistence type="predicted"/>
<dbReference type="EMBL" id="UINC01202727">
    <property type="protein sequence ID" value="SVE22672.1"/>
    <property type="molecule type" value="Genomic_DNA"/>
</dbReference>
<evidence type="ECO:0000313" key="1">
    <source>
        <dbReference type="EMBL" id="SVE22672.1"/>
    </source>
</evidence>
<organism evidence="1">
    <name type="scientific">marine metagenome</name>
    <dbReference type="NCBI Taxonomy" id="408172"/>
    <lineage>
        <taxon>unclassified sequences</taxon>
        <taxon>metagenomes</taxon>
        <taxon>ecological metagenomes</taxon>
    </lineage>
</organism>
<sequence length="23" mass="2829">MFCKGRTEMRVLMTRWTFSCVDM</sequence>
<gene>
    <name evidence="1" type="ORF">METZ01_LOCUS475526</name>
</gene>
<name>A0A383BRY6_9ZZZZ</name>
<dbReference type="AlphaFoldDB" id="A0A383BRY6"/>
<reference evidence="1" key="1">
    <citation type="submission" date="2018-05" db="EMBL/GenBank/DDBJ databases">
        <authorList>
            <person name="Lanie J.A."/>
            <person name="Ng W.-L."/>
            <person name="Kazmierczak K.M."/>
            <person name="Andrzejewski T.M."/>
            <person name="Davidsen T.M."/>
            <person name="Wayne K.J."/>
            <person name="Tettelin H."/>
            <person name="Glass J.I."/>
            <person name="Rusch D."/>
            <person name="Podicherti R."/>
            <person name="Tsui H.-C.T."/>
            <person name="Winkler M.E."/>
        </authorList>
    </citation>
    <scope>NUCLEOTIDE SEQUENCE</scope>
</reference>